<reference evidence="1 2" key="1">
    <citation type="submission" date="2015-04" db="EMBL/GenBank/DDBJ databases">
        <authorList>
            <person name="Syromyatnikov M.Y."/>
            <person name="Popov V.N."/>
        </authorList>
    </citation>
    <scope>NUCLEOTIDE SEQUENCE [LARGE SCALE GENOMIC DNA]</scope>
</reference>
<evidence type="ECO:0000313" key="2">
    <source>
        <dbReference type="Proteomes" id="UP000183832"/>
    </source>
</evidence>
<accession>A0A1J1J4M9</accession>
<keyword evidence="2" id="KW-1185">Reference proteome</keyword>
<sequence length="65" mass="7327">MSRHKCKSMVDWLVVDSQPSGIKNHPQCHVTFIDSIAFQAKLLFINVKAVKALEILHALVSQKLL</sequence>
<evidence type="ECO:0000313" key="1">
    <source>
        <dbReference type="EMBL" id="CRL06764.1"/>
    </source>
</evidence>
<dbReference type="Proteomes" id="UP000183832">
    <property type="component" value="Unassembled WGS sequence"/>
</dbReference>
<dbReference type="EMBL" id="CVRI01000067">
    <property type="protein sequence ID" value="CRL06764.1"/>
    <property type="molecule type" value="Genomic_DNA"/>
</dbReference>
<name>A0A1J1J4M9_9DIPT</name>
<gene>
    <name evidence="1" type="ORF">CLUMA_CG019910</name>
</gene>
<protein>
    <submittedName>
        <fullName evidence="1">CLUMA_CG019910, isoform A</fullName>
    </submittedName>
</protein>
<dbReference type="AlphaFoldDB" id="A0A1J1J4M9"/>
<proteinExistence type="predicted"/>
<organism evidence="1 2">
    <name type="scientific">Clunio marinus</name>
    <dbReference type="NCBI Taxonomy" id="568069"/>
    <lineage>
        <taxon>Eukaryota</taxon>
        <taxon>Metazoa</taxon>
        <taxon>Ecdysozoa</taxon>
        <taxon>Arthropoda</taxon>
        <taxon>Hexapoda</taxon>
        <taxon>Insecta</taxon>
        <taxon>Pterygota</taxon>
        <taxon>Neoptera</taxon>
        <taxon>Endopterygota</taxon>
        <taxon>Diptera</taxon>
        <taxon>Nematocera</taxon>
        <taxon>Chironomoidea</taxon>
        <taxon>Chironomidae</taxon>
        <taxon>Clunio</taxon>
    </lineage>
</organism>